<protein>
    <recommendedName>
        <fullName evidence="8">G-protein coupled receptors family 1 profile domain-containing protein</fullName>
    </recommendedName>
</protein>
<comment type="caution">
    <text evidence="9">The sequence shown here is derived from an EMBL/GenBank/DDBJ whole genome shotgun (WGS) entry which is preliminary data.</text>
</comment>
<dbReference type="Gene3D" id="1.20.1070.10">
    <property type="entry name" value="Rhodopsin 7-helix transmembrane proteins"/>
    <property type="match status" value="1"/>
</dbReference>
<feature type="non-terminal residue" evidence="9">
    <location>
        <position position="1"/>
    </location>
</feature>
<dbReference type="EMBL" id="CAXITT010000573">
    <property type="protein sequence ID" value="CAL1543739.1"/>
    <property type="molecule type" value="Genomic_DNA"/>
</dbReference>
<proteinExistence type="predicted"/>
<evidence type="ECO:0000256" key="4">
    <source>
        <dbReference type="ARBA" id="ARBA00022989"/>
    </source>
</evidence>
<keyword evidence="2" id="KW-1003">Cell membrane</keyword>
<keyword evidence="3 7" id="KW-0812">Transmembrane</keyword>
<evidence type="ECO:0000259" key="8">
    <source>
        <dbReference type="PROSITE" id="PS50262"/>
    </source>
</evidence>
<evidence type="ECO:0000256" key="5">
    <source>
        <dbReference type="ARBA" id="ARBA00023136"/>
    </source>
</evidence>
<evidence type="ECO:0000256" key="7">
    <source>
        <dbReference type="SAM" id="Phobius"/>
    </source>
</evidence>
<dbReference type="GO" id="GO:0004930">
    <property type="term" value="F:G protein-coupled receptor activity"/>
    <property type="evidence" value="ECO:0007669"/>
    <property type="project" value="InterPro"/>
</dbReference>
<dbReference type="Pfam" id="PF00001">
    <property type="entry name" value="7tm_1"/>
    <property type="match status" value="1"/>
</dbReference>
<dbReference type="PANTHER" id="PTHR24241">
    <property type="entry name" value="NEUROPEPTIDE RECEPTOR-RELATED G-PROTEIN COUPLED RECEPTOR"/>
    <property type="match status" value="1"/>
</dbReference>
<dbReference type="InterPro" id="IPR017452">
    <property type="entry name" value="GPCR_Rhodpsn_7TM"/>
</dbReference>
<evidence type="ECO:0000256" key="6">
    <source>
        <dbReference type="ARBA" id="ARBA00023170"/>
    </source>
</evidence>
<keyword evidence="10" id="KW-1185">Reference proteome</keyword>
<gene>
    <name evidence="9" type="ORF">GSLYS_00017252001</name>
</gene>
<evidence type="ECO:0000256" key="2">
    <source>
        <dbReference type="ARBA" id="ARBA00022475"/>
    </source>
</evidence>
<accession>A0AAV2IAF5</accession>
<evidence type="ECO:0000256" key="1">
    <source>
        <dbReference type="ARBA" id="ARBA00004651"/>
    </source>
</evidence>
<keyword evidence="5 7" id="KW-0472">Membrane</keyword>
<dbReference type="SUPFAM" id="SSF81321">
    <property type="entry name" value="Family A G protein-coupled receptor-like"/>
    <property type="match status" value="1"/>
</dbReference>
<keyword evidence="6" id="KW-0675">Receptor</keyword>
<dbReference type="GO" id="GO:0005886">
    <property type="term" value="C:plasma membrane"/>
    <property type="evidence" value="ECO:0007669"/>
    <property type="project" value="UniProtKB-SubCell"/>
</dbReference>
<comment type="subcellular location">
    <subcellularLocation>
        <location evidence="1">Cell membrane</location>
        <topology evidence="1">Multi-pass membrane protein</topology>
    </subcellularLocation>
</comment>
<dbReference type="InterPro" id="IPR000276">
    <property type="entry name" value="GPCR_Rhodpsn"/>
</dbReference>
<feature type="domain" description="G-protein coupled receptors family 1 profile" evidence="8">
    <location>
        <begin position="1"/>
        <end position="81"/>
    </location>
</feature>
<keyword evidence="4 7" id="KW-1133">Transmembrane helix</keyword>
<evidence type="ECO:0000313" key="9">
    <source>
        <dbReference type="EMBL" id="CAL1543739.1"/>
    </source>
</evidence>
<dbReference type="PANTHER" id="PTHR24241:SF76">
    <property type="entry name" value="NEUROPEPTIDE SIFAMIDE RECEPTOR"/>
    <property type="match status" value="1"/>
</dbReference>
<evidence type="ECO:0000256" key="3">
    <source>
        <dbReference type="ARBA" id="ARBA00022692"/>
    </source>
</evidence>
<name>A0AAV2IAF5_LYMST</name>
<dbReference type="Proteomes" id="UP001497497">
    <property type="component" value="Unassembled WGS sequence"/>
</dbReference>
<dbReference type="PROSITE" id="PS50262">
    <property type="entry name" value="G_PROTEIN_RECEP_F1_2"/>
    <property type="match status" value="1"/>
</dbReference>
<reference evidence="9 10" key="1">
    <citation type="submission" date="2024-04" db="EMBL/GenBank/DDBJ databases">
        <authorList>
            <consortium name="Genoscope - CEA"/>
            <person name="William W."/>
        </authorList>
    </citation>
    <scope>NUCLEOTIDE SEQUENCE [LARGE SCALE GENOMIC DNA]</scope>
</reference>
<feature type="transmembrane region" description="Helical" evidence="7">
    <location>
        <begin position="21"/>
        <end position="40"/>
    </location>
</feature>
<dbReference type="GO" id="GO:0032870">
    <property type="term" value="P:cellular response to hormone stimulus"/>
    <property type="evidence" value="ECO:0007669"/>
    <property type="project" value="TreeGrafter"/>
</dbReference>
<organism evidence="9 10">
    <name type="scientific">Lymnaea stagnalis</name>
    <name type="common">Great pond snail</name>
    <name type="synonym">Helix stagnalis</name>
    <dbReference type="NCBI Taxonomy" id="6523"/>
    <lineage>
        <taxon>Eukaryota</taxon>
        <taxon>Metazoa</taxon>
        <taxon>Spiralia</taxon>
        <taxon>Lophotrochozoa</taxon>
        <taxon>Mollusca</taxon>
        <taxon>Gastropoda</taxon>
        <taxon>Heterobranchia</taxon>
        <taxon>Euthyneura</taxon>
        <taxon>Panpulmonata</taxon>
        <taxon>Hygrophila</taxon>
        <taxon>Lymnaeoidea</taxon>
        <taxon>Lymnaeidae</taxon>
        <taxon>Lymnaea</taxon>
    </lineage>
</organism>
<dbReference type="AlphaFoldDB" id="A0AAV2IAF5"/>
<evidence type="ECO:0000313" key="10">
    <source>
        <dbReference type="Proteomes" id="UP001497497"/>
    </source>
</evidence>
<feature type="transmembrane region" description="Helical" evidence="7">
    <location>
        <begin position="46"/>
        <end position="66"/>
    </location>
</feature>
<dbReference type="GO" id="GO:0042277">
    <property type="term" value="F:peptide binding"/>
    <property type="evidence" value="ECO:0007669"/>
    <property type="project" value="TreeGrafter"/>
</dbReference>
<sequence>KSRGGVKEKARTVRRGMGRTTAMLLIISVVYIVGFFPFLTVMFYKYFAPESFAGLGVVGLTFYNLFLRSYFLNSAANPVVYSLCDINFRRECLRVLKLG</sequence>